<dbReference type="SUPFAM" id="SSF52540">
    <property type="entry name" value="P-loop containing nucleoside triphosphate hydrolases"/>
    <property type="match status" value="1"/>
</dbReference>
<feature type="domain" description="UvrD-like helicase ATP-binding" evidence="12">
    <location>
        <begin position="5"/>
        <end position="282"/>
    </location>
</feature>
<dbReference type="InterPro" id="IPR014016">
    <property type="entry name" value="UvrD-like_ATP-bd"/>
</dbReference>
<dbReference type="InterPro" id="IPR014017">
    <property type="entry name" value="DNA_helicase_UvrD-like_C"/>
</dbReference>
<dbReference type="Gene3D" id="1.10.10.160">
    <property type="match status" value="1"/>
</dbReference>
<evidence type="ECO:0000256" key="1">
    <source>
        <dbReference type="ARBA" id="ARBA00009922"/>
    </source>
</evidence>
<evidence type="ECO:0000259" key="12">
    <source>
        <dbReference type="PROSITE" id="PS51198"/>
    </source>
</evidence>
<proteinExistence type="inferred from homology"/>
<dbReference type="InterPro" id="IPR013986">
    <property type="entry name" value="DExx_box_DNA_helicase_dom_sf"/>
</dbReference>
<dbReference type="KEGG" id="slp:Slip_0618"/>
<evidence type="ECO:0000256" key="11">
    <source>
        <dbReference type="PROSITE-ProRule" id="PRU00560"/>
    </source>
</evidence>
<comment type="catalytic activity">
    <reaction evidence="8">
        <text>Couples ATP hydrolysis with the unwinding of duplex DNA by translocating in the 3'-5' direction.</text>
        <dbReference type="EC" id="5.6.2.4"/>
    </reaction>
</comment>
<keyword evidence="7" id="KW-0413">Isomerase</keyword>
<keyword evidence="2 11" id="KW-0547">Nucleotide-binding</keyword>
<dbReference type="GO" id="GO:0043138">
    <property type="term" value="F:3'-5' DNA helicase activity"/>
    <property type="evidence" value="ECO:0007669"/>
    <property type="project" value="UniProtKB-EC"/>
</dbReference>
<evidence type="ECO:0000259" key="13">
    <source>
        <dbReference type="PROSITE" id="PS51217"/>
    </source>
</evidence>
<dbReference type="GO" id="GO:0003677">
    <property type="term" value="F:DNA binding"/>
    <property type="evidence" value="ECO:0007669"/>
    <property type="project" value="UniProtKB-KW"/>
</dbReference>
<keyword evidence="3 11" id="KW-0378">Hydrolase</keyword>
<comment type="catalytic activity">
    <reaction evidence="10">
        <text>ATP + H2O = ADP + phosphate + H(+)</text>
        <dbReference type="Rhea" id="RHEA:13065"/>
        <dbReference type="ChEBI" id="CHEBI:15377"/>
        <dbReference type="ChEBI" id="CHEBI:15378"/>
        <dbReference type="ChEBI" id="CHEBI:30616"/>
        <dbReference type="ChEBI" id="CHEBI:43474"/>
        <dbReference type="ChEBI" id="CHEBI:456216"/>
        <dbReference type="EC" id="5.6.2.4"/>
    </reaction>
</comment>
<dbReference type="CDD" id="cd17932">
    <property type="entry name" value="DEXQc_UvrD"/>
    <property type="match status" value="1"/>
</dbReference>
<reference evidence="15" key="1">
    <citation type="journal article" date="2010" name="Stand. Genomic Sci.">
        <title>Complete genome sequence of Syntrophothermus lipocalidus type strain (TGB-C1T).</title>
        <authorList>
            <consortium name="US DOE Joint Genome Institute (JGI-PGF)"/>
            <person name="Djao O."/>
            <person name="Zhang X."/>
            <person name="Lucas S."/>
            <person name="Lapidus A."/>
            <person name="Glavina Del Rio T."/>
            <person name="Nolan M."/>
            <person name="Tice H."/>
            <person name="Cheng J."/>
            <person name="Han C."/>
            <person name="Tapia R."/>
            <person name="Goodwin L."/>
            <person name="Pitluck S."/>
            <person name="Liolios K."/>
            <person name="Ivanova N."/>
            <person name="Mavromatis K."/>
            <person name="Mikhailova N."/>
            <person name="Ovchinnikova G."/>
            <person name="Pati A."/>
            <person name="Brambilla E."/>
            <person name="Chen A."/>
            <person name="Palaniappan K."/>
            <person name="Land M."/>
            <person name="Hauser L."/>
            <person name="Chang Y."/>
            <person name="Jeffries C."/>
            <person name="Rohde M."/>
            <person name="Sikorski J."/>
            <person name="Spring S."/>
            <person name="Goker M."/>
            <person name="Detter J."/>
            <person name="Woyke T."/>
            <person name="Bristow J."/>
            <person name="Eisen J."/>
            <person name="Markowitz V."/>
            <person name="Hugenholtz P."/>
            <person name="Kyrpides N."/>
            <person name="Klenk H."/>
        </authorList>
    </citation>
    <scope>NUCLEOTIDE SEQUENCE [LARGE SCALE GENOMIC DNA]</scope>
    <source>
        <strain evidence="15">DSM 12680 / TGB-C1</strain>
    </source>
</reference>
<evidence type="ECO:0000313" key="14">
    <source>
        <dbReference type="EMBL" id="ADI01402.1"/>
    </source>
</evidence>
<evidence type="ECO:0000256" key="7">
    <source>
        <dbReference type="ARBA" id="ARBA00023235"/>
    </source>
</evidence>
<evidence type="ECO:0000313" key="15">
    <source>
        <dbReference type="Proteomes" id="UP000000378"/>
    </source>
</evidence>
<dbReference type="EMBL" id="CP002048">
    <property type="protein sequence ID" value="ADI01402.1"/>
    <property type="molecule type" value="Genomic_DNA"/>
</dbReference>
<evidence type="ECO:0000256" key="5">
    <source>
        <dbReference type="ARBA" id="ARBA00022840"/>
    </source>
</evidence>
<gene>
    <name evidence="14" type="ordered locus">Slip_0618</name>
</gene>
<evidence type="ECO:0000256" key="2">
    <source>
        <dbReference type="ARBA" id="ARBA00022741"/>
    </source>
</evidence>
<dbReference type="Pfam" id="PF13361">
    <property type="entry name" value="UvrD_C"/>
    <property type="match status" value="2"/>
</dbReference>
<evidence type="ECO:0000256" key="9">
    <source>
        <dbReference type="ARBA" id="ARBA00034808"/>
    </source>
</evidence>
<dbReference type="GO" id="GO:0005829">
    <property type="term" value="C:cytosol"/>
    <property type="evidence" value="ECO:0007669"/>
    <property type="project" value="TreeGrafter"/>
</dbReference>
<protein>
    <recommendedName>
        <fullName evidence="9">DNA 3'-5' helicase</fullName>
        <ecNumber evidence="9">5.6.2.4</ecNumber>
    </recommendedName>
</protein>
<evidence type="ECO:0000256" key="8">
    <source>
        <dbReference type="ARBA" id="ARBA00034617"/>
    </source>
</evidence>
<dbReference type="STRING" id="643648.Slip_0618"/>
<evidence type="ECO:0000256" key="4">
    <source>
        <dbReference type="ARBA" id="ARBA00022806"/>
    </source>
</evidence>
<dbReference type="eggNOG" id="COG0210">
    <property type="taxonomic scope" value="Bacteria"/>
</dbReference>
<dbReference type="Gene3D" id="1.10.486.10">
    <property type="entry name" value="PCRA, domain 4"/>
    <property type="match status" value="1"/>
</dbReference>
<keyword evidence="6" id="KW-0238">DNA-binding</keyword>
<sequence>MKLVEGLNQEQKEAVLHVDGPCLVLAGAGSGKTRVLTTRLAYLCHTGIRPRNILAITFTNKAAREMKERVERLIPGFTGQWIQTFHATCYRILRQEIDRLGYSRDFSIVDEAEQRALVKECLQDLNEYRIKPEVIAYFINQAKNSLASEKKDLGSSTLPVNLREVYQKAFRLYQARLKAMNGLDFEDLILLTIRLFRENEDVLGKYRDRFKYIMIDEYQDTNYAQYVLSHTLAQEHRNLFIVGDPDQSIYSWRGAEPENIKRFLRDYPEARIIKLEKNYRSTKVILDAANAVIRHNCEREEKVLKTDNPVGEKLRRFRAVDGQEEAQFVAETIAELVRQGYRYRDMAIFYRTHAQSRYLEDVLKRRLVPYYIVGARSFYQRKEVRDVLAYLKLAVNPFDTLSFRRVINLPRRGVGDVTLKRIEEFAAASALPVLEALANPADIPGISRRVAEALEEFYGLIKFVQVLGENEPVMAVLEQLLESSGYVEDICRRDPLGAEERIENLRELKSVALEFDRTRGGNLGEFLAEVSLVQDTDTTDVSDAVAMMTFHSAKGLEFPVVFMTGMEEGIFPSAKAETEAEIEEERRLCYVGITRAKERLFLSNAFSRVLWGYEMRNLPSRFLGEIPRGLFISDHAADPGFTEILPETTDPKLELAPGDVVEHRKFGQGIVIDVLEDGEIAIVDFVVAGTKMLRTDIAPMVKVEGSDGW</sequence>
<evidence type="ECO:0000256" key="6">
    <source>
        <dbReference type="ARBA" id="ARBA00023125"/>
    </source>
</evidence>
<dbReference type="GO" id="GO:0000725">
    <property type="term" value="P:recombinational repair"/>
    <property type="evidence" value="ECO:0007669"/>
    <property type="project" value="TreeGrafter"/>
</dbReference>
<dbReference type="OrthoDB" id="9810135at2"/>
<dbReference type="Gene3D" id="3.40.50.300">
    <property type="entry name" value="P-loop containing nucleotide triphosphate hydrolases"/>
    <property type="match status" value="2"/>
</dbReference>
<dbReference type="PANTHER" id="PTHR11070">
    <property type="entry name" value="UVRD / RECB / PCRA DNA HELICASE FAMILY MEMBER"/>
    <property type="match status" value="1"/>
</dbReference>
<name>D7CL17_SYNLT</name>
<dbReference type="PROSITE" id="PS51198">
    <property type="entry name" value="UVRD_HELICASE_ATP_BIND"/>
    <property type="match status" value="1"/>
</dbReference>
<dbReference type="RefSeq" id="WP_013174804.1">
    <property type="nucleotide sequence ID" value="NC_014220.1"/>
</dbReference>
<dbReference type="HOGENOM" id="CLU_004585_5_2_9"/>
<comment type="similarity">
    <text evidence="1">Belongs to the helicase family. UvrD subfamily.</text>
</comment>
<keyword evidence="5 11" id="KW-0067">ATP-binding</keyword>
<dbReference type="GO" id="GO:0005524">
    <property type="term" value="F:ATP binding"/>
    <property type="evidence" value="ECO:0007669"/>
    <property type="project" value="UniProtKB-UniRule"/>
</dbReference>
<keyword evidence="4 11" id="KW-0347">Helicase</keyword>
<dbReference type="PROSITE" id="PS51217">
    <property type="entry name" value="UVRD_HELICASE_CTER"/>
    <property type="match status" value="1"/>
</dbReference>
<accession>D7CL17</accession>
<feature type="binding site" evidence="11">
    <location>
        <begin position="26"/>
        <end position="33"/>
    </location>
    <ligand>
        <name>ATP</name>
        <dbReference type="ChEBI" id="CHEBI:30616"/>
    </ligand>
</feature>
<evidence type="ECO:0000256" key="10">
    <source>
        <dbReference type="ARBA" id="ARBA00048988"/>
    </source>
</evidence>
<dbReference type="PANTHER" id="PTHR11070:SF2">
    <property type="entry name" value="ATP-DEPENDENT DNA HELICASE SRS2"/>
    <property type="match status" value="1"/>
</dbReference>
<dbReference type="GO" id="GO:0016887">
    <property type="term" value="F:ATP hydrolysis activity"/>
    <property type="evidence" value="ECO:0007669"/>
    <property type="project" value="RHEA"/>
</dbReference>
<dbReference type="Proteomes" id="UP000000378">
    <property type="component" value="Chromosome"/>
</dbReference>
<organism evidence="14 15">
    <name type="scientific">Syntrophothermus lipocalidus (strain DSM 12680 / TGB-C1)</name>
    <dbReference type="NCBI Taxonomy" id="643648"/>
    <lineage>
        <taxon>Bacteria</taxon>
        <taxon>Bacillati</taxon>
        <taxon>Bacillota</taxon>
        <taxon>Clostridia</taxon>
        <taxon>Eubacteriales</taxon>
        <taxon>Syntrophomonadaceae</taxon>
        <taxon>Syntrophothermus</taxon>
    </lineage>
</organism>
<dbReference type="FunFam" id="1.10.486.10:FF:000003">
    <property type="entry name" value="ATP-dependent DNA helicase"/>
    <property type="match status" value="1"/>
</dbReference>
<dbReference type="GO" id="GO:0033202">
    <property type="term" value="C:DNA helicase complex"/>
    <property type="evidence" value="ECO:0007669"/>
    <property type="project" value="TreeGrafter"/>
</dbReference>
<feature type="domain" description="UvrD-like helicase C-terminal" evidence="13">
    <location>
        <begin position="283"/>
        <end position="555"/>
    </location>
</feature>
<keyword evidence="15" id="KW-1185">Reference proteome</keyword>
<dbReference type="InterPro" id="IPR027417">
    <property type="entry name" value="P-loop_NTPase"/>
</dbReference>
<reference evidence="14 15" key="2">
    <citation type="journal article" date="2010" name="Stand. Genomic Sci.">
        <title>Complete genome sequence of Syntrophothermus lipocalidus type strain (TGB-C1).</title>
        <authorList>
            <person name="Djao O.D."/>
            <person name="Zhang X."/>
            <person name="Lucas S."/>
            <person name="Lapidus A."/>
            <person name="Del Rio T.G."/>
            <person name="Nolan M."/>
            <person name="Tice H."/>
            <person name="Cheng J.F."/>
            <person name="Han C."/>
            <person name="Tapia R."/>
            <person name="Goodwin L."/>
            <person name="Pitluck S."/>
            <person name="Liolios K."/>
            <person name="Ivanova N."/>
            <person name="Mavromatis K."/>
            <person name="Mikhailova N."/>
            <person name="Ovchinnikova G."/>
            <person name="Pati A."/>
            <person name="Brambilla E."/>
            <person name="Chen A."/>
            <person name="Palaniappan K."/>
            <person name="Land M."/>
            <person name="Hauser L."/>
            <person name="Chang Y.J."/>
            <person name="Jeffries C.D."/>
            <person name="Rohde M."/>
            <person name="Sikorski J."/>
            <person name="Spring S."/>
            <person name="Goker M."/>
            <person name="Detter J.C."/>
            <person name="Woyke T."/>
            <person name="Bristow J."/>
            <person name="Eisen J.A."/>
            <person name="Markowitz V."/>
            <person name="Hugenholtz P."/>
            <person name="Kyrpides N.C."/>
            <person name="Klenk H.P."/>
        </authorList>
    </citation>
    <scope>NUCLEOTIDE SEQUENCE [LARGE SCALE GENOMIC DNA]</scope>
    <source>
        <strain evidence="15">DSM 12680 / TGB-C1</strain>
    </source>
</reference>
<dbReference type="Pfam" id="PF00580">
    <property type="entry name" value="UvrD-helicase"/>
    <property type="match status" value="1"/>
</dbReference>
<evidence type="ECO:0000256" key="3">
    <source>
        <dbReference type="ARBA" id="ARBA00022801"/>
    </source>
</evidence>
<dbReference type="AlphaFoldDB" id="D7CL17"/>
<dbReference type="InterPro" id="IPR000212">
    <property type="entry name" value="DNA_helicase_UvrD/REP"/>
</dbReference>
<dbReference type="EC" id="5.6.2.4" evidence="9"/>